<accession>A0A183C3G3</accession>
<keyword evidence="1" id="KW-1185">Reference proteome</keyword>
<sequence length="133" mass="15009">MSFARRLGFHLSLFKHHLASFNLDFPLDRLHSVRNTVATDREKHEDLLATMLKKNALYQALTADTAEDKENRLAATAKLLGHSTKMHVDTYTKHDGNKALKQTCAGWLLTRELEQIGSTDCSADSPDNSKMRL</sequence>
<dbReference type="Proteomes" id="UP000050741">
    <property type="component" value="Unassembled WGS sequence"/>
</dbReference>
<reference evidence="2" key="2">
    <citation type="submission" date="2016-06" db="UniProtKB">
        <authorList>
            <consortium name="WormBaseParasite"/>
        </authorList>
    </citation>
    <scope>IDENTIFICATION</scope>
</reference>
<protein>
    <submittedName>
        <fullName evidence="2">Integrase</fullName>
    </submittedName>
</protein>
<reference evidence="1" key="1">
    <citation type="submission" date="2014-05" db="EMBL/GenBank/DDBJ databases">
        <title>The genome and life-stage specific transcriptomes of Globodera pallida elucidate key aspects of plant parasitism by a cyst nematode.</title>
        <authorList>
            <person name="Cotton J.A."/>
            <person name="Lilley C.J."/>
            <person name="Jones L.M."/>
            <person name="Kikuchi T."/>
            <person name="Reid A.J."/>
            <person name="Thorpe P."/>
            <person name="Tsai I.J."/>
            <person name="Beasley H."/>
            <person name="Blok V."/>
            <person name="Cock P.J.A."/>
            <person name="Van den Akker S.E."/>
            <person name="Holroyd N."/>
            <person name="Hunt M."/>
            <person name="Mantelin S."/>
            <person name="Naghra H."/>
            <person name="Pain A."/>
            <person name="Palomares-Rius J.E."/>
            <person name="Zarowiecki M."/>
            <person name="Berriman M."/>
            <person name="Jones J.T."/>
            <person name="Urwin P.E."/>
        </authorList>
    </citation>
    <scope>NUCLEOTIDE SEQUENCE [LARGE SCALE GENOMIC DNA]</scope>
    <source>
        <strain evidence="1">Lindley</strain>
    </source>
</reference>
<evidence type="ECO:0000313" key="2">
    <source>
        <dbReference type="WBParaSite" id="GPLIN_000740700"/>
    </source>
</evidence>
<proteinExistence type="predicted"/>
<dbReference type="AlphaFoldDB" id="A0A183C3G3"/>
<dbReference type="WBParaSite" id="GPLIN_000740700">
    <property type="protein sequence ID" value="GPLIN_000740700"/>
    <property type="gene ID" value="GPLIN_000740700"/>
</dbReference>
<evidence type="ECO:0000313" key="1">
    <source>
        <dbReference type="Proteomes" id="UP000050741"/>
    </source>
</evidence>
<name>A0A183C3G3_GLOPA</name>
<organism evidence="1 2">
    <name type="scientific">Globodera pallida</name>
    <name type="common">Potato cyst nematode worm</name>
    <name type="synonym">Heterodera pallida</name>
    <dbReference type="NCBI Taxonomy" id="36090"/>
    <lineage>
        <taxon>Eukaryota</taxon>
        <taxon>Metazoa</taxon>
        <taxon>Ecdysozoa</taxon>
        <taxon>Nematoda</taxon>
        <taxon>Chromadorea</taxon>
        <taxon>Rhabditida</taxon>
        <taxon>Tylenchina</taxon>
        <taxon>Tylenchomorpha</taxon>
        <taxon>Tylenchoidea</taxon>
        <taxon>Heteroderidae</taxon>
        <taxon>Heteroderinae</taxon>
        <taxon>Globodera</taxon>
    </lineage>
</organism>